<feature type="domain" description="Response regulatory" evidence="10">
    <location>
        <begin position="8"/>
        <end position="121"/>
    </location>
</feature>
<dbReference type="PROSITE" id="PS51755">
    <property type="entry name" value="OMPR_PHOB"/>
    <property type="match status" value="1"/>
</dbReference>
<dbReference type="PROSITE" id="PS50110">
    <property type="entry name" value="RESPONSE_REGULATORY"/>
    <property type="match status" value="1"/>
</dbReference>
<dbReference type="GO" id="GO:0005829">
    <property type="term" value="C:cytosol"/>
    <property type="evidence" value="ECO:0007669"/>
    <property type="project" value="TreeGrafter"/>
</dbReference>
<dbReference type="Gene3D" id="1.10.10.10">
    <property type="entry name" value="Winged helix-like DNA-binding domain superfamily/Winged helix DNA-binding domain"/>
    <property type="match status" value="1"/>
</dbReference>
<dbReference type="Pfam" id="PF00072">
    <property type="entry name" value="Response_reg"/>
    <property type="match status" value="1"/>
</dbReference>
<dbReference type="KEGG" id="gsn:YC6258_02325"/>
<evidence type="ECO:0000256" key="9">
    <source>
        <dbReference type="PROSITE-ProRule" id="PRU01091"/>
    </source>
</evidence>
<dbReference type="Proteomes" id="UP000032266">
    <property type="component" value="Chromosome"/>
</dbReference>
<evidence type="ECO:0000256" key="6">
    <source>
        <dbReference type="ARBA" id="ARBA00023125"/>
    </source>
</evidence>
<dbReference type="SUPFAM" id="SSF46894">
    <property type="entry name" value="C-terminal effector domain of the bipartite response regulators"/>
    <property type="match status" value="1"/>
</dbReference>
<protein>
    <submittedName>
        <fullName evidence="12">Response regulator consisting of a CheY-like receiver domain and a winged-helix DNA-binding domain</fullName>
    </submittedName>
</protein>
<evidence type="ECO:0000256" key="3">
    <source>
        <dbReference type="ARBA" id="ARBA00022553"/>
    </source>
</evidence>
<comment type="subcellular location">
    <subcellularLocation>
        <location evidence="1">Cytoplasm</location>
    </subcellularLocation>
</comment>
<dbReference type="STRING" id="1445510.YC6258_02325"/>
<evidence type="ECO:0000256" key="4">
    <source>
        <dbReference type="ARBA" id="ARBA00023012"/>
    </source>
</evidence>
<dbReference type="OrthoDB" id="9802426at2"/>
<dbReference type="GO" id="GO:0000156">
    <property type="term" value="F:phosphorelay response regulator activity"/>
    <property type="evidence" value="ECO:0007669"/>
    <property type="project" value="TreeGrafter"/>
</dbReference>
<keyword evidence="4" id="KW-0902">Two-component regulatory system</keyword>
<evidence type="ECO:0000256" key="5">
    <source>
        <dbReference type="ARBA" id="ARBA00023015"/>
    </source>
</evidence>
<dbReference type="Gene3D" id="3.40.50.2300">
    <property type="match status" value="1"/>
</dbReference>
<dbReference type="SMART" id="SM00862">
    <property type="entry name" value="Trans_reg_C"/>
    <property type="match status" value="1"/>
</dbReference>
<dbReference type="InterPro" id="IPR036388">
    <property type="entry name" value="WH-like_DNA-bd_sf"/>
</dbReference>
<evidence type="ECO:0000259" key="11">
    <source>
        <dbReference type="PROSITE" id="PS51755"/>
    </source>
</evidence>
<evidence type="ECO:0000259" key="10">
    <source>
        <dbReference type="PROSITE" id="PS50110"/>
    </source>
</evidence>
<dbReference type="CDD" id="cd00383">
    <property type="entry name" value="trans_reg_C"/>
    <property type="match status" value="1"/>
</dbReference>
<evidence type="ECO:0000256" key="8">
    <source>
        <dbReference type="PROSITE-ProRule" id="PRU00169"/>
    </source>
</evidence>
<keyword evidence="7" id="KW-0804">Transcription</keyword>
<dbReference type="InterPro" id="IPR001789">
    <property type="entry name" value="Sig_transdc_resp-reg_receiver"/>
</dbReference>
<evidence type="ECO:0000313" key="13">
    <source>
        <dbReference type="Proteomes" id="UP000032266"/>
    </source>
</evidence>
<proteinExistence type="predicted"/>
<dbReference type="AlphaFoldDB" id="A0A0C5VLY0"/>
<dbReference type="GO" id="GO:0000976">
    <property type="term" value="F:transcription cis-regulatory region binding"/>
    <property type="evidence" value="ECO:0007669"/>
    <property type="project" value="TreeGrafter"/>
</dbReference>
<keyword evidence="5" id="KW-0805">Transcription regulation</keyword>
<feature type="domain" description="OmpR/PhoB-type" evidence="11">
    <location>
        <begin position="134"/>
        <end position="233"/>
    </location>
</feature>
<dbReference type="PANTHER" id="PTHR48111:SF39">
    <property type="entry name" value="TRANSCRIPTIONAL REGULATORY PROTEIN CPXR"/>
    <property type="match status" value="1"/>
</dbReference>
<dbReference type="PATRIC" id="fig|1445510.3.peg.2281"/>
<dbReference type="InterPro" id="IPR001867">
    <property type="entry name" value="OmpR/PhoB-type_DNA-bd"/>
</dbReference>
<keyword evidence="2" id="KW-0963">Cytoplasm</keyword>
<name>A0A0C5VLY0_9GAMM</name>
<keyword evidence="13" id="KW-1185">Reference proteome</keyword>
<evidence type="ECO:0000256" key="2">
    <source>
        <dbReference type="ARBA" id="ARBA00022490"/>
    </source>
</evidence>
<organism evidence="12 13">
    <name type="scientific">Gynuella sunshinyii YC6258</name>
    <dbReference type="NCBI Taxonomy" id="1445510"/>
    <lineage>
        <taxon>Bacteria</taxon>
        <taxon>Pseudomonadati</taxon>
        <taxon>Pseudomonadota</taxon>
        <taxon>Gammaproteobacteria</taxon>
        <taxon>Oceanospirillales</taxon>
        <taxon>Saccharospirillaceae</taxon>
        <taxon>Gynuella</taxon>
    </lineage>
</organism>
<evidence type="ECO:0000256" key="1">
    <source>
        <dbReference type="ARBA" id="ARBA00004496"/>
    </source>
</evidence>
<evidence type="ECO:0000256" key="7">
    <source>
        <dbReference type="ARBA" id="ARBA00023163"/>
    </source>
</evidence>
<keyword evidence="3 8" id="KW-0597">Phosphoprotein</keyword>
<dbReference type="GO" id="GO:0006355">
    <property type="term" value="P:regulation of DNA-templated transcription"/>
    <property type="evidence" value="ECO:0007669"/>
    <property type="project" value="InterPro"/>
</dbReference>
<dbReference type="InterPro" id="IPR039420">
    <property type="entry name" value="WalR-like"/>
</dbReference>
<dbReference type="HOGENOM" id="CLU_000445_30_4_6"/>
<dbReference type="FunFam" id="3.40.50.2300:FF:000001">
    <property type="entry name" value="DNA-binding response regulator PhoB"/>
    <property type="match status" value="1"/>
</dbReference>
<evidence type="ECO:0000313" key="12">
    <source>
        <dbReference type="EMBL" id="AJQ94363.1"/>
    </source>
</evidence>
<sequence length="237" mass="26875">MNKSHNTRILLIDDDQSLGQLLQEYLEVEGFHLEMAPNGVTGLQKADKNYELILLDVMMPDMSGFDVLKQLRQRQNRTPILMLTAKGDEMDRVLGLELGADDYLAKPYSHRELVARIRALIRRANMDNDESPKHITLEINEVVLDTATHTVKVQGQLLELTTTEFRVLQALMQEAGTVIDKNSLNIAALGRPIELYDRSIDMHVSNLRKKMSVIIGDDQKIKTIRGVGYMFITGEDE</sequence>
<dbReference type="SUPFAM" id="SSF52172">
    <property type="entry name" value="CheY-like"/>
    <property type="match status" value="1"/>
</dbReference>
<feature type="DNA-binding region" description="OmpR/PhoB-type" evidence="9">
    <location>
        <begin position="134"/>
        <end position="233"/>
    </location>
</feature>
<keyword evidence="6 9" id="KW-0238">DNA-binding</keyword>
<dbReference type="Gene3D" id="6.10.250.690">
    <property type="match status" value="1"/>
</dbReference>
<accession>A0A0C5VLY0</accession>
<dbReference type="EMBL" id="CP007142">
    <property type="protein sequence ID" value="AJQ94363.1"/>
    <property type="molecule type" value="Genomic_DNA"/>
</dbReference>
<dbReference type="RefSeq" id="WP_044616900.1">
    <property type="nucleotide sequence ID" value="NZ_CP007142.1"/>
</dbReference>
<dbReference type="GO" id="GO:0032993">
    <property type="term" value="C:protein-DNA complex"/>
    <property type="evidence" value="ECO:0007669"/>
    <property type="project" value="TreeGrafter"/>
</dbReference>
<feature type="modified residue" description="4-aspartylphosphate" evidence="8">
    <location>
        <position position="56"/>
    </location>
</feature>
<dbReference type="Pfam" id="PF00486">
    <property type="entry name" value="Trans_reg_C"/>
    <property type="match status" value="1"/>
</dbReference>
<dbReference type="SMART" id="SM00448">
    <property type="entry name" value="REC"/>
    <property type="match status" value="1"/>
</dbReference>
<dbReference type="InterPro" id="IPR011006">
    <property type="entry name" value="CheY-like_superfamily"/>
</dbReference>
<dbReference type="PANTHER" id="PTHR48111">
    <property type="entry name" value="REGULATOR OF RPOS"/>
    <property type="match status" value="1"/>
</dbReference>
<dbReference type="InterPro" id="IPR016032">
    <property type="entry name" value="Sig_transdc_resp-reg_C-effctor"/>
</dbReference>
<reference evidence="12 13" key="1">
    <citation type="submission" date="2014-01" db="EMBL/GenBank/DDBJ databases">
        <title>Full genme sequencing of cellulolytic bacterium Gynuella sunshinyii YC6258T gen. nov., sp. nov.</title>
        <authorList>
            <person name="Khan H."/>
            <person name="Chung E.J."/>
            <person name="Chung Y.R."/>
        </authorList>
    </citation>
    <scope>NUCLEOTIDE SEQUENCE [LARGE SCALE GENOMIC DNA]</scope>
    <source>
        <strain evidence="12 13">YC6258</strain>
    </source>
</reference>
<gene>
    <name evidence="12" type="ORF">YC6258_02325</name>
</gene>